<dbReference type="EMBL" id="JAZHOF010000003">
    <property type="protein sequence ID" value="MEJ8571242.1"/>
    <property type="molecule type" value="Genomic_DNA"/>
</dbReference>
<organism evidence="1 2">
    <name type="scientific">Microbaculum marinum</name>
    <dbReference type="NCBI Taxonomy" id="1764581"/>
    <lineage>
        <taxon>Bacteria</taxon>
        <taxon>Pseudomonadati</taxon>
        <taxon>Pseudomonadota</taxon>
        <taxon>Alphaproteobacteria</taxon>
        <taxon>Hyphomicrobiales</taxon>
        <taxon>Tepidamorphaceae</taxon>
        <taxon>Microbaculum</taxon>
    </lineage>
</organism>
<accession>A0AAW9RCF7</accession>
<reference evidence="1 2" key="1">
    <citation type="submission" date="2024-02" db="EMBL/GenBank/DDBJ databases">
        <title>Genome analysis and characterization of Microbaculum marinisediminis sp. nov., isolated from marine sediment.</title>
        <authorList>
            <person name="Du Z.-J."/>
            <person name="Ye Y.-Q."/>
            <person name="Zhang Z.-R."/>
            <person name="Yuan S.-M."/>
            <person name="Zhang X.-Y."/>
        </authorList>
    </citation>
    <scope>NUCLEOTIDE SEQUENCE [LARGE SCALE GENOMIC DNA]</scope>
    <source>
        <strain evidence="1 2">SDUM1044001</strain>
    </source>
</reference>
<protein>
    <recommendedName>
        <fullName evidence="3">YCII-related domain-containing protein</fullName>
    </recommendedName>
</protein>
<comment type="caution">
    <text evidence="1">The sequence shown here is derived from an EMBL/GenBank/DDBJ whole genome shotgun (WGS) entry which is preliminary data.</text>
</comment>
<dbReference type="AlphaFoldDB" id="A0AAW9RCF7"/>
<keyword evidence="2" id="KW-1185">Reference proteome</keyword>
<evidence type="ECO:0000313" key="2">
    <source>
        <dbReference type="Proteomes" id="UP001378188"/>
    </source>
</evidence>
<gene>
    <name evidence="1" type="ORF">V3328_07140</name>
</gene>
<proteinExistence type="predicted"/>
<sequence>MIDYLLTFDSEADAVGALPDWLDEDGNWLPDCIPDVRAYKVLSPATDEDPEQREVLAGYRISIFCREANAALAGMPGAIVIDWDVANPLAVLGETVVEPVRAV</sequence>
<dbReference type="Proteomes" id="UP001378188">
    <property type="component" value="Unassembled WGS sequence"/>
</dbReference>
<name>A0AAW9RCF7_9HYPH</name>
<dbReference type="RefSeq" id="WP_340328945.1">
    <property type="nucleotide sequence ID" value="NZ_JAZHOF010000003.1"/>
</dbReference>
<evidence type="ECO:0000313" key="1">
    <source>
        <dbReference type="EMBL" id="MEJ8571242.1"/>
    </source>
</evidence>
<evidence type="ECO:0008006" key="3">
    <source>
        <dbReference type="Google" id="ProtNLM"/>
    </source>
</evidence>